<dbReference type="PIRSF" id="PIRSF002070">
    <property type="entry name" value="SSB"/>
    <property type="match status" value="1"/>
</dbReference>
<dbReference type="PROSITE" id="PS50935">
    <property type="entry name" value="SSB"/>
    <property type="match status" value="1"/>
</dbReference>
<gene>
    <name evidence="4" type="ORF">BKP35_16345</name>
</gene>
<dbReference type="EMBL" id="MLQQ01000044">
    <property type="protein sequence ID" value="OIJ09476.1"/>
    <property type="molecule type" value="Genomic_DNA"/>
</dbReference>
<dbReference type="GO" id="GO:0003697">
    <property type="term" value="F:single-stranded DNA binding"/>
    <property type="evidence" value="ECO:0007669"/>
    <property type="project" value="UniProtKB-UniRule"/>
</dbReference>
<evidence type="ECO:0000313" key="4">
    <source>
        <dbReference type="EMBL" id="OIJ09476.1"/>
    </source>
</evidence>
<evidence type="ECO:0000256" key="2">
    <source>
        <dbReference type="HAMAP-Rule" id="MF_00984"/>
    </source>
</evidence>
<dbReference type="NCBIfam" id="TIGR00621">
    <property type="entry name" value="ssb"/>
    <property type="match status" value="1"/>
</dbReference>
<comment type="caution">
    <text evidence="2">Lacks conserved residue(s) required for the propagation of feature annotation.</text>
</comment>
<evidence type="ECO:0000256" key="3">
    <source>
        <dbReference type="PIRNR" id="PIRNR002070"/>
    </source>
</evidence>
<dbReference type="Pfam" id="PF00436">
    <property type="entry name" value="SSB"/>
    <property type="match status" value="1"/>
</dbReference>
<keyword evidence="5" id="KW-1185">Reference proteome</keyword>
<keyword evidence="1 2" id="KW-0238">DNA-binding</keyword>
<name>A0A1S2LAV7_9BACI</name>
<dbReference type="InterPro" id="IPR012340">
    <property type="entry name" value="NA-bd_OB-fold"/>
</dbReference>
<dbReference type="HAMAP" id="MF_00984">
    <property type="entry name" value="SSB"/>
    <property type="match status" value="1"/>
</dbReference>
<organism evidence="4 5">
    <name type="scientific">Anaerobacillus arseniciselenatis</name>
    <dbReference type="NCBI Taxonomy" id="85682"/>
    <lineage>
        <taxon>Bacteria</taxon>
        <taxon>Bacillati</taxon>
        <taxon>Bacillota</taxon>
        <taxon>Bacilli</taxon>
        <taxon>Bacillales</taxon>
        <taxon>Bacillaceae</taxon>
        <taxon>Anaerobacillus</taxon>
    </lineage>
</organism>
<accession>A0A1S2LAV7</accession>
<comment type="subunit">
    <text evidence="2">Homotetramer.</text>
</comment>
<sequence length="104" mass="11720">MNNIVLSGRLTADPELKYIDKGQSKVAVCRFFLATEDPYGKTSFIPIIVWRNYAEAVANYLTKGQEATVVGKIQSRQDKENNRTFIEIYANEVKYGPKVSAEQA</sequence>
<dbReference type="CDD" id="cd04496">
    <property type="entry name" value="SSB_OBF"/>
    <property type="match status" value="1"/>
</dbReference>
<dbReference type="Proteomes" id="UP000180098">
    <property type="component" value="Unassembled WGS sequence"/>
</dbReference>
<proteinExistence type="inferred from homology"/>
<evidence type="ECO:0000256" key="1">
    <source>
        <dbReference type="ARBA" id="ARBA00023125"/>
    </source>
</evidence>
<dbReference type="PANTHER" id="PTHR10302:SF27">
    <property type="entry name" value="SINGLE-STRANDED DNA-BINDING PROTEIN"/>
    <property type="match status" value="1"/>
</dbReference>
<dbReference type="AlphaFoldDB" id="A0A1S2LAV7"/>
<dbReference type="Gene3D" id="2.40.50.140">
    <property type="entry name" value="Nucleic acid-binding proteins"/>
    <property type="match status" value="1"/>
</dbReference>
<dbReference type="InterPro" id="IPR011344">
    <property type="entry name" value="ssDNA-bd"/>
</dbReference>
<dbReference type="GO" id="GO:0006260">
    <property type="term" value="P:DNA replication"/>
    <property type="evidence" value="ECO:0007669"/>
    <property type="project" value="InterPro"/>
</dbReference>
<dbReference type="SUPFAM" id="SSF50249">
    <property type="entry name" value="Nucleic acid-binding proteins"/>
    <property type="match status" value="1"/>
</dbReference>
<dbReference type="InterPro" id="IPR000424">
    <property type="entry name" value="Primosome_PriB/ssb"/>
</dbReference>
<comment type="caution">
    <text evidence="4">The sequence shown here is derived from an EMBL/GenBank/DDBJ whole genome shotgun (WGS) entry which is preliminary data.</text>
</comment>
<dbReference type="GO" id="GO:0009295">
    <property type="term" value="C:nucleoid"/>
    <property type="evidence" value="ECO:0007669"/>
    <property type="project" value="TreeGrafter"/>
</dbReference>
<reference evidence="4 5" key="1">
    <citation type="submission" date="2016-10" db="EMBL/GenBank/DDBJ databases">
        <title>Draft genome sequences of four alkaliphilic bacteria belonging to the Anaerobacillus genus.</title>
        <authorList>
            <person name="Bassil N.M."/>
            <person name="Lloyd J.R."/>
        </authorList>
    </citation>
    <scope>NUCLEOTIDE SEQUENCE [LARGE SCALE GENOMIC DNA]</scope>
    <source>
        <strain evidence="4 5">DSM 15340</strain>
    </source>
</reference>
<evidence type="ECO:0000313" key="5">
    <source>
        <dbReference type="Proteomes" id="UP000180098"/>
    </source>
</evidence>
<protein>
    <recommendedName>
        <fullName evidence="2 3">Single-stranded DNA-binding protein</fullName>
        <shortName evidence="2">SSB</shortName>
    </recommendedName>
</protein>
<dbReference type="PANTHER" id="PTHR10302">
    <property type="entry name" value="SINGLE-STRANDED DNA-BINDING PROTEIN"/>
    <property type="match status" value="1"/>
</dbReference>